<evidence type="ECO:0000313" key="14">
    <source>
        <dbReference type="EMBL" id="RMX69857.1"/>
    </source>
</evidence>
<evidence type="ECO:0000259" key="13">
    <source>
        <dbReference type="PROSITE" id="PS50237"/>
    </source>
</evidence>
<evidence type="ECO:0000256" key="11">
    <source>
        <dbReference type="SAM" id="Phobius"/>
    </source>
</evidence>
<evidence type="ECO:0000256" key="10">
    <source>
        <dbReference type="PROSITE-ProRule" id="PRU00322"/>
    </source>
</evidence>
<dbReference type="Gene3D" id="3.90.1750.10">
    <property type="entry name" value="Hect, E3 ligase catalytic domains"/>
    <property type="match status" value="1"/>
</dbReference>
<dbReference type="GO" id="GO:0006511">
    <property type="term" value="P:ubiquitin-dependent protein catabolic process"/>
    <property type="evidence" value="ECO:0007669"/>
    <property type="project" value="TreeGrafter"/>
</dbReference>
<keyword evidence="15" id="KW-1185">Reference proteome</keyword>
<comment type="catalytic activity">
    <reaction evidence="1">
        <text>S-ubiquitinyl-[E2 ubiquitin-conjugating enzyme]-L-cysteine + [acceptor protein]-L-lysine = [E2 ubiquitin-conjugating enzyme]-L-cysteine + N(6)-ubiquitinyl-[acceptor protein]-L-lysine.</text>
        <dbReference type="EC" id="2.3.2.26"/>
    </reaction>
</comment>
<gene>
    <name evidence="14" type="ORF">DD238_000619</name>
</gene>
<evidence type="ECO:0000256" key="3">
    <source>
        <dbReference type="ARBA" id="ARBA00012485"/>
    </source>
</evidence>
<dbReference type="PROSITE" id="PS50199">
    <property type="entry name" value="ZF_RANBP2_2"/>
    <property type="match status" value="1"/>
</dbReference>
<keyword evidence="11" id="KW-1133">Transmembrane helix</keyword>
<keyword evidence="4" id="KW-0808">Transferase</keyword>
<dbReference type="EC" id="2.3.2.26" evidence="3"/>
<evidence type="ECO:0000256" key="8">
    <source>
        <dbReference type="ARBA" id="ARBA00022833"/>
    </source>
</evidence>
<sequence length="779" mass="88351">MQANATSLAADNAKRNCLKRARYMTKMWTSGQLRHWSLMSLAIVATLLCDLKTAATTETAIEKPLKRTEERRSVSLRGLMPIPDCSDTDDYFDYQDKNYHGDFDVNGKSLDRNASHIAIIVVSVAVGLILMTVCLTWKACVECCTSANRRSRHRAFMERPYVSLTYLLERCMCFYRLFGAIKCCRNAGWRCEICDHTNESSHTECMLCGTTAEEIKMLSNQRENEDTSVAIASPAEETNTQSDSNYQIVFSPGVEWNNGDFKIFLSGGLNIRQLVARERHQWKRSIGVQHVRWVNIPFEALLENEALRSTIIKERDLQEWQKRYPPQASRSSRMSLSSALLSYRGRQQLSCLAPGTAFVREDSHSGGQAVRWCLAEDLSMPSRLYSKTLVHVAALTFSKKVQWFYRYSLKLSSSIANGFHTIRIHRDRVLKQSVTLLLSVPSATLHRRFRVHFMEEVGVDGGGILREWLHLICSQLFAEPLGLFSLTSSTVHQGYWINRTATKKSDEQLRMYVFFGKLLAKALLEGLLLSVRLSIPLLKHILGAPLKLSDLYLLDETVHSSMMWILENDNTSTLGLNFTVEGVDLVPSGANVSLHDGNKQLYVVKVAQYYLFDSVRAEISSIMEGVQSVISDTMLHIFDFKELDLLLSGLPQIDVTDWKMHTDVRFCEHNDSEFDLISWFWEILESFTQDQRGRLLQYVTGSSGVPVEGFKGLTGMDGEIKLFTIQLGKDISTVYTVLPHASTCLNRRVLDLPLYSSKAELERILLMIIEVDVTGFSSH</sequence>
<evidence type="ECO:0000256" key="1">
    <source>
        <dbReference type="ARBA" id="ARBA00000885"/>
    </source>
</evidence>
<dbReference type="InterPro" id="IPR000569">
    <property type="entry name" value="HECT_dom"/>
</dbReference>
<comment type="caution">
    <text evidence="14">The sequence shown here is derived from an EMBL/GenBank/DDBJ whole genome shotgun (WGS) entry which is preliminary data.</text>
</comment>
<dbReference type="STRING" id="542832.A0A3M6VU25"/>
<evidence type="ECO:0000256" key="2">
    <source>
        <dbReference type="ARBA" id="ARBA00004906"/>
    </source>
</evidence>
<dbReference type="FunFam" id="3.30.2410.10:FF:000009">
    <property type="entry name" value="Probable E3 ubiquitin-protein ligase HECTD2"/>
    <property type="match status" value="1"/>
</dbReference>
<proteinExistence type="predicted"/>
<dbReference type="InterPro" id="IPR050409">
    <property type="entry name" value="E3_ubiq-protein_ligase"/>
</dbReference>
<keyword evidence="11" id="KW-0812">Transmembrane</keyword>
<feature type="domain" description="RanBP2-type" evidence="12">
    <location>
        <begin position="185"/>
        <end position="214"/>
    </location>
</feature>
<keyword evidence="11" id="KW-0472">Membrane</keyword>
<keyword evidence="6 10" id="KW-0863">Zinc-finger</keyword>
<dbReference type="PANTHER" id="PTHR11254:SF440">
    <property type="entry name" value="E3 UBIQUITIN-PROTEIN LIGASE NEDD-4"/>
    <property type="match status" value="1"/>
</dbReference>
<evidence type="ECO:0000313" key="15">
    <source>
        <dbReference type="Proteomes" id="UP000282087"/>
    </source>
</evidence>
<dbReference type="InterPro" id="IPR035983">
    <property type="entry name" value="Hect_E3_ubiquitin_ligase"/>
</dbReference>
<dbReference type="SMART" id="SM00119">
    <property type="entry name" value="HECTc"/>
    <property type="match status" value="1"/>
</dbReference>
<dbReference type="GO" id="GO:0016567">
    <property type="term" value="P:protein ubiquitination"/>
    <property type="evidence" value="ECO:0007669"/>
    <property type="project" value="TreeGrafter"/>
</dbReference>
<feature type="transmembrane region" description="Helical" evidence="11">
    <location>
        <begin position="117"/>
        <end position="139"/>
    </location>
</feature>
<organism evidence="14 15">
    <name type="scientific">Peronospora effusa</name>
    <dbReference type="NCBI Taxonomy" id="542832"/>
    <lineage>
        <taxon>Eukaryota</taxon>
        <taxon>Sar</taxon>
        <taxon>Stramenopiles</taxon>
        <taxon>Oomycota</taxon>
        <taxon>Peronosporomycetes</taxon>
        <taxon>Peronosporales</taxon>
        <taxon>Peronosporaceae</taxon>
        <taxon>Peronospora</taxon>
    </lineage>
</organism>
<dbReference type="VEuPathDB" id="FungiDB:DD237_000046"/>
<dbReference type="Gene3D" id="3.30.2160.10">
    <property type="entry name" value="Hect, E3 ligase catalytic domain"/>
    <property type="match status" value="1"/>
</dbReference>
<dbReference type="InterPro" id="IPR001876">
    <property type="entry name" value="Znf_RanBP2"/>
</dbReference>
<evidence type="ECO:0000256" key="6">
    <source>
        <dbReference type="ARBA" id="ARBA00022771"/>
    </source>
</evidence>
<dbReference type="EMBL" id="QLLG01000012">
    <property type="protein sequence ID" value="RMX69857.1"/>
    <property type="molecule type" value="Genomic_DNA"/>
</dbReference>
<dbReference type="PROSITE" id="PS50237">
    <property type="entry name" value="HECT"/>
    <property type="match status" value="1"/>
</dbReference>
<feature type="active site" description="Glycyl thioester intermediate" evidence="9">
    <location>
        <position position="744"/>
    </location>
</feature>
<dbReference type="Proteomes" id="UP000282087">
    <property type="component" value="Unassembled WGS sequence"/>
</dbReference>
<protein>
    <recommendedName>
        <fullName evidence="3">HECT-type E3 ubiquitin transferase</fullName>
        <ecNumber evidence="3">2.3.2.26</ecNumber>
    </recommendedName>
</protein>
<name>A0A3M6VU25_9STRA</name>
<evidence type="ECO:0000256" key="7">
    <source>
        <dbReference type="ARBA" id="ARBA00022786"/>
    </source>
</evidence>
<dbReference type="SUPFAM" id="SSF56204">
    <property type="entry name" value="Hect, E3 ligase catalytic domain"/>
    <property type="match status" value="1"/>
</dbReference>
<dbReference type="GO" id="GO:0061630">
    <property type="term" value="F:ubiquitin protein ligase activity"/>
    <property type="evidence" value="ECO:0007669"/>
    <property type="project" value="UniProtKB-EC"/>
</dbReference>
<dbReference type="GO" id="GO:0005737">
    <property type="term" value="C:cytoplasm"/>
    <property type="evidence" value="ECO:0007669"/>
    <property type="project" value="TreeGrafter"/>
</dbReference>
<evidence type="ECO:0000259" key="12">
    <source>
        <dbReference type="PROSITE" id="PS50199"/>
    </source>
</evidence>
<keyword evidence="8" id="KW-0862">Zinc</keyword>
<keyword evidence="7 9" id="KW-0833">Ubl conjugation pathway</keyword>
<evidence type="ECO:0000256" key="4">
    <source>
        <dbReference type="ARBA" id="ARBA00022679"/>
    </source>
</evidence>
<dbReference type="Pfam" id="PF00632">
    <property type="entry name" value="HECT"/>
    <property type="match status" value="1"/>
</dbReference>
<comment type="pathway">
    <text evidence="2">Protein modification; protein ubiquitination.</text>
</comment>
<dbReference type="PROSITE" id="PS01358">
    <property type="entry name" value="ZF_RANBP2_1"/>
    <property type="match status" value="1"/>
</dbReference>
<feature type="domain" description="HECT" evidence="13">
    <location>
        <begin position="441"/>
        <end position="779"/>
    </location>
</feature>
<accession>A0A3M6VU25</accession>
<keyword evidence="5" id="KW-0479">Metal-binding</keyword>
<dbReference type="AlphaFoldDB" id="A0A3M6VU25"/>
<reference evidence="14 15" key="1">
    <citation type="submission" date="2018-06" db="EMBL/GenBank/DDBJ databases">
        <title>Comparative genomics of downy mildews reveals potential adaptations to biotrophy.</title>
        <authorList>
            <person name="Fletcher K."/>
            <person name="Klosterman S.J."/>
            <person name="Derevnina L."/>
            <person name="Martin F."/>
            <person name="Koike S."/>
            <person name="Reyes Chin-Wo S."/>
            <person name="Mou B."/>
            <person name="Michelmore R."/>
        </authorList>
    </citation>
    <scope>NUCLEOTIDE SEQUENCE [LARGE SCALE GENOMIC DNA]</scope>
    <source>
        <strain evidence="14 15">R14</strain>
    </source>
</reference>
<dbReference type="GO" id="GO:0008270">
    <property type="term" value="F:zinc ion binding"/>
    <property type="evidence" value="ECO:0007669"/>
    <property type="project" value="UniProtKB-KW"/>
</dbReference>
<evidence type="ECO:0000256" key="5">
    <source>
        <dbReference type="ARBA" id="ARBA00022723"/>
    </source>
</evidence>
<dbReference type="Gene3D" id="3.30.2410.10">
    <property type="entry name" value="Hect, E3 ligase catalytic domain"/>
    <property type="match status" value="1"/>
</dbReference>
<dbReference type="PANTHER" id="PTHR11254">
    <property type="entry name" value="HECT DOMAIN UBIQUITIN-PROTEIN LIGASE"/>
    <property type="match status" value="1"/>
</dbReference>
<evidence type="ECO:0000256" key="9">
    <source>
        <dbReference type="PROSITE-ProRule" id="PRU00104"/>
    </source>
</evidence>